<keyword evidence="2" id="KW-1185">Reference proteome</keyword>
<gene>
    <name evidence="1" type="ORF">CVT26_008648</name>
</gene>
<sequence length="474" mass="54687">MLFDTLPVEIISIVFIFYVHHEKKRSHSPLILGRICRRWRQVAWSTPDLWTALAISTERATLPTHIQLAEEWLSRAGTLPLSISYTSDDCYDTAFGWVVPEVYKQMFEVLGRYSNRWRSLSLSLPSALLEVLGTLSRPSPMLHYLSVDAFWEDYDHFRIPNFPRIPTFSKSSPKVVDISCFKIALDWTAVTELRIELVDIAEVLFILQTASNLRECKLEQVSDHWSTPTEYDLIVCPILKDLSITFADRQSPVQFCDAISLPALTRLSYRSFDDWDLDFSMDDLLTFLTQSSCPLKKLIINEADFERGSLISVAPLLSSLTELHISFFPTSSDRSDYDELDVFYHILADPAQVRAHSLPFTSSPTQPLLPYLEAFHWSGNRPYPWETIPGLVQPLSHNRLPYTRPLRRVQIYCAETDIAHISYIPKQILQKLLEFEDVEYELTVSQHESQGKLDWWKASTDEWNENASRSGRVD</sequence>
<evidence type="ECO:0000313" key="2">
    <source>
        <dbReference type="Proteomes" id="UP000284706"/>
    </source>
</evidence>
<dbReference type="EMBL" id="NHYE01001421">
    <property type="protein sequence ID" value="PPQ95619.1"/>
    <property type="molecule type" value="Genomic_DNA"/>
</dbReference>
<reference evidence="1 2" key="1">
    <citation type="journal article" date="2018" name="Evol. Lett.">
        <title>Horizontal gene cluster transfer increased hallucinogenic mushroom diversity.</title>
        <authorList>
            <person name="Reynolds H.T."/>
            <person name="Vijayakumar V."/>
            <person name="Gluck-Thaler E."/>
            <person name="Korotkin H.B."/>
            <person name="Matheny P.B."/>
            <person name="Slot J.C."/>
        </authorList>
    </citation>
    <scope>NUCLEOTIDE SEQUENCE [LARGE SCALE GENOMIC DNA]</scope>
    <source>
        <strain evidence="1 2">SRW20</strain>
    </source>
</reference>
<dbReference type="InParanoid" id="A0A409XXY1"/>
<protein>
    <submittedName>
        <fullName evidence="1">Uncharacterized protein</fullName>
    </submittedName>
</protein>
<name>A0A409XXY1_9AGAR</name>
<comment type="caution">
    <text evidence="1">The sequence shown here is derived from an EMBL/GenBank/DDBJ whole genome shotgun (WGS) entry which is preliminary data.</text>
</comment>
<dbReference type="Proteomes" id="UP000284706">
    <property type="component" value="Unassembled WGS sequence"/>
</dbReference>
<evidence type="ECO:0000313" key="1">
    <source>
        <dbReference type="EMBL" id="PPQ95619.1"/>
    </source>
</evidence>
<proteinExistence type="predicted"/>
<organism evidence="1 2">
    <name type="scientific">Gymnopilus dilepis</name>
    <dbReference type="NCBI Taxonomy" id="231916"/>
    <lineage>
        <taxon>Eukaryota</taxon>
        <taxon>Fungi</taxon>
        <taxon>Dikarya</taxon>
        <taxon>Basidiomycota</taxon>
        <taxon>Agaricomycotina</taxon>
        <taxon>Agaricomycetes</taxon>
        <taxon>Agaricomycetidae</taxon>
        <taxon>Agaricales</taxon>
        <taxon>Agaricineae</taxon>
        <taxon>Hymenogastraceae</taxon>
        <taxon>Gymnopilus</taxon>
    </lineage>
</organism>
<accession>A0A409XXY1</accession>
<dbReference type="InterPro" id="IPR032675">
    <property type="entry name" value="LRR_dom_sf"/>
</dbReference>
<dbReference type="OrthoDB" id="2269034at2759"/>
<dbReference type="Gene3D" id="3.80.10.10">
    <property type="entry name" value="Ribonuclease Inhibitor"/>
    <property type="match status" value="1"/>
</dbReference>
<dbReference type="AlphaFoldDB" id="A0A409XXY1"/>